<dbReference type="InterPro" id="IPR049809">
    <property type="entry name" value="YehF/YfeS-like_WGR"/>
</dbReference>
<gene>
    <name evidence="2" type="ORF">FDV58_17720</name>
</gene>
<evidence type="ECO:0000313" key="3">
    <source>
        <dbReference type="Proteomes" id="UP000305095"/>
    </source>
</evidence>
<dbReference type="InterPro" id="IPR008893">
    <property type="entry name" value="WGR_domain"/>
</dbReference>
<dbReference type="Pfam" id="PF05406">
    <property type="entry name" value="WGR"/>
    <property type="match status" value="1"/>
</dbReference>
<dbReference type="EMBL" id="SZZP01000010">
    <property type="protein sequence ID" value="TKV80090.1"/>
    <property type="molecule type" value="Genomic_DNA"/>
</dbReference>
<dbReference type="SUPFAM" id="SSF142921">
    <property type="entry name" value="WGR domain-like"/>
    <property type="match status" value="1"/>
</dbReference>
<protein>
    <submittedName>
        <fullName evidence="2">WGR domain-containing protein</fullName>
    </submittedName>
</protein>
<dbReference type="SMART" id="SM00773">
    <property type="entry name" value="WGR"/>
    <property type="match status" value="1"/>
</dbReference>
<dbReference type="CDD" id="cd07996">
    <property type="entry name" value="WGR_MMR_like"/>
    <property type="match status" value="1"/>
</dbReference>
<proteinExistence type="predicted"/>
<evidence type="ECO:0000313" key="2">
    <source>
        <dbReference type="EMBL" id="TKV80090.1"/>
    </source>
</evidence>
<dbReference type="AlphaFoldDB" id="A0A4U6RZ80"/>
<evidence type="ECO:0000259" key="1">
    <source>
        <dbReference type="PROSITE" id="PS51977"/>
    </source>
</evidence>
<dbReference type="InterPro" id="IPR036930">
    <property type="entry name" value="WGR_dom_sf"/>
</dbReference>
<accession>A0A4U6RZ80</accession>
<organism evidence="2 3">
    <name type="scientific">Bradyrhizobium elkanii</name>
    <dbReference type="NCBI Taxonomy" id="29448"/>
    <lineage>
        <taxon>Bacteria</taxon>
        <taxon>Pseudomonadati</taxon>
        <taxon>Pseudomonadota</taxon>
        <taxon>Alphaproteobacteria</taxon>
        <taxon>Hyphomicrobiales</taxon>
        <taxon>Nitrobacteraceae</taxon>
        <taxon>Bradyrhizobium</taxon>
    </lineage>
</organism>
<sequence length="74" mass="8409">MTAIMLTRNHASKNMYCFYSLDVQPDLFGGFSLIREWGRIGRAGQVRMENFPTRGAADLAMVGHFGRKARKGYH</sequence>
<dbReference type="RefSeq" id="WP_137479378.1">
    <property type="nucleotide sequence ID" value="NZ_SZZP01000010.1"/>
</dbReference>
<dbReference type="Gene3D" id="2.20.140.10">
    <property type="entry name" value="WGR domain"/>
    <property type="match status" value="1"/>
</dbReference>
<name>A0A4U6RZ80_BRAEL</name>
<feature type="domain" description="WGR" evidence="1">
    <location>
        <begin position="1"/>
        <end position="74"/>
    </location>
</feature>
<dbReference type="Proteomes" id="UP000305095">
    <property type="component" value="Unassembled WGS sequence"/>
</dbReference>
<dbReference type="PROSITE" id="PS51977">
    <property type="entry name" value="WGR"/>
    <property type="match status" value="1"/>
</dbReference>
<reference evidence="2 3" key="1">
    <citation type="submission" date="2019-05" db="EMBL/GenBank/DDBJ databases">
        <title>Draft Genome of Bradyrhizobium elkanii strain SEMIA 938, Used in Commercial Inoculants for Lupinus spp. in Brazil.</title>
        <authorList>
            <person name="Hungria M."/>
            <person name="Delamuta J.R.M."/>
            <person name="Ribeiro R.A."/>
            <person name="Nogueira M.A."/>
        </authorList>
    </citation>
    <scope>NUCLEOTIDE SEQUENCE [LARGE SCALE GENOMIC DNA]</scope>
    <source>
        <strain evidence="2 3">Semia 938</strain>
    </source>
</reference>
<comment type="caution">
    <text evidence="2">The sequence shown here is derived from an EMBL/GenBank/DDBJ whole genome shotgun (WGS) entry which is preliminary data.</text>
</comment>